<comment type="catalytic activity">
    <reaction evidence="14">
        <text>hypotaurine + NADH + O2 + H(+) = taurine + NAD(+) + H2O</text>
        <dbReference type="Rhea" id="RHEA:74111"/>
        <dbReference type="ChEBI" id="CHEBI:15377"/>
        <dbReference type="ChEBI" id="CHEBI:15378"/>
        <dbReference type="ChEBI" id="CHEBI:15379"/>
        <dbReference type="ChEBI" id="CHEBI:57540"/>
        <dbReference type="ChEBI" id="CHEBI:57853"/>
        <dbReference type="ChEBI" id="CHEBI:57945"/>
        <dbReference type="ChEBI" id="CHEBI:507393"/>
        <dbReference type="EC" id="1.14.13.8"/>
    </reaction>
    <physiologicalReaction direction="left-to-right" evidence="14">
        <dbReference type="Rhea" id="RHEA:74112"/>
    </physiologicalReaction>
</comment>
<keyword evidence="4 18" id="KW-0285">Flavoprotein</keyword>
<dbReference type="PRINTS" id="PR00370">
    <property type="entry name" value="FMOXYGENASE"/>
</dbReference>
<accession>F6VVQ6</accession>
<keyword evidence="12 18" id="KW-0472">Membrane</keyword>
<dbReference type="GO" id="GO:0050660">
    <property type="term" value="F:flavin adenine dinucleotide binding"/>
    <property type="evidence" value="ECO:0007669"/>
    <property type="project" value="InterPro"/>
</dbReference>
<dbReference type="GO" id="GO:0004499">
    <property type="term" value="F:N,N-dimethylaniline monooxygenase activity"/>
    <property type="evidence" value="ECO:0000318"/>
    <property type="project" value="GO_Central"/>
</dbReference>
<keyword evidence="6 18" id="KW-0256">Endoplasmic reticulum</keyword>
<evidence type="ECO:0000256" key="7">
    <source>
        <dbReference type="ARBA" id="ARBA00022827"/>
    </source>
</evidence>
<dbReference type="GO" id="GO:0047822">
    <property type="term" value="F:hypotaurine monooxygenase activity"/>
    <property type="evidence" value="ECO:0007669"/>
    <property type="project" value="RHEA"/>
</dbReference>
<comment type="subcellular location">
    <subcellularLocation>
        <location evidence="2">Endoplasmic reticulum membrane</location>
        <topology evidence="2">Single-pass membrane protein</topology>
    </subcellularLocation>
</comment>
<dbReference type="HOGENOM" id="CLU_006909_8_2_1"/>
<dbReference type="GO" id="GO:0034899">
    <property type="term" value="F:trimethylamine monooxygenase activity"/>
    <property type="evidence" value="ECO:0007669"/>
    <property type="project" value="UniProtKB-EC"/>
</dbReference>
<evidence type="ECO:0000313" key="21">
    <source>
        <dbReference type="Ensembl" id="ENSOANP00000001398.2"/>
    </source>
</evidence>
<dbReference type="PRINTS" id="PR01124">
    <property type="entry name" value="FMOXYGENASE4"/>
</dbReference>
<dbReference type="PANTHER" id="PTHR23023">
    <property type="entry name" value="DIMETHYLANILINE MONOOXYGENASE"/>
    <property type="match status" value="1"/>
</dbReference>
<dbReference type="PIRSF" id="PIRSF000332">
    <property type="entry name" value="FMO"/>
    <property type="match status" value="1"/>
</dbReference>
<reference evidence="21" key="1">
    <citation type="submission" date="2025-08" db="UniProtKB">
        <authorList>
            <consortium name="Ensembl"/>
        </authorList>
    </citation>
    <scope>IDENTIFICATION</scope>
    <source>
        <strain evidence="21">Glennie</strain>
    </source>
</reference>
<protein>
    <recommendedName>
        <fullName evidence="19">Flavin-containing monooxygenase</fullName>
        <ecNumber evidence="19">1.-.-.-</ecNumber>
    </recommendedName>
</protein>
<comment type="similarity">
    <text evidence="3 18 19">Belongs to the FMO family.</text>
</comment>
<evidence type="ECO:0000256" key="19">
    <source>
        <dbReference type="RuleBase" id="RU361177"/>
    </source>
</evidence>
<keyword evidence="5 20" id="KW-0812">Transmembrane</keyword>
<evidence type="ECO:0000256" key="4">
    <source>
        <dbReference type="ARBA" id="ARBA00022630"/>
    </source>
</evidence>
<reference evidence="21" key="2">
    <citation type="submission" date="2025-09" db="UniProtKB">
        <authorList>
            <consortium name="Ensembl"/>
        </authorList>
    </citation>
    <scope>IDENTIFICATION</scope>
    <source>
        <strain evidence="21">Glennie</strain>
    </source>
</reference>
<dbReference type="Proteomes" id="UP000002279">
    <property type="component" value="Unplaced"/>
</dbReference>
<dbReference type="GeneTree" id="ENSGT00940000160256"/>
<comment type="catalytic activity">
    <reaction evidence="17">
        <text>N,N-dimethylaniline + NADPH + O2 + H(+) = N,N-dimethylaniline N-oxide + NADP(+) + H2O</text>
        <dbReference type="Rhea" id="RHEA:24468"/>
        <dbReference type="ChEBI" id="CHEBI:15377"/>
        <dbReference type="ChEBI" id="CHEBI:15378"/>
        <dbReference type="ChEBI" id="CHEBI:15379"/>
        <dbReference type="ChEBI" id="CHEBI:16269"/>
        <dbReference type="ChEBI" id="CHEBI:17735"/>
        <dbReference type="ChEBI" id="CHEBI:57783"/>
        <dbReference type="ChEBI" id="CHEBI:58349"/>
        <dbReference type="EC" id="1.14.13.8"/>
    </reaction>
    <physiologicalReaction direction="left-to-right" evidence="17">
        <dbReference type="Rhea" id="RHEA:24469"/>
    </physiologicalReaction>
</comment>
<evidence type="ECO:0000313" key="22">
    <source>
        <dbReference type="Proteomes" id="UP000002279"/>
    </source>
</evidence>
<keyword evidence="11 18" id="KW-0503">Monooxygenase</keyword>
<comment type="catalytic activity">
    <reaction evidence="15">
        <text>hypotaurine + NADPH + O2 + H(+) = taurine + NADP(+) + H2O</text>
        <dbReference type="Rhea" id="RHEA:69819"/>
        <dbReference type="ChEBI" id="CHEBI:15377"/>
        <dbReference type="ChEBI" id="CHEBI:15378"/>
        <dbReference type="ChEBI" id="CHEBI:15379"/>
        <dbReference type="ChEBI" id="CHEBI:57783"/>
        <dbReference type="ChEBI" id="CHEBI:57853"/>
        <dbReference type="ChEBI" id="CHEBI:58349"/>
        <dbReference type="ChEBI" id="CHEBI:507393"/>
        <dbReference type="EC" id="1.14.13.8"/>
    </reaction>
    <physiologicalReaction direction="left-to-right" evidence="15">
        <dbReference type="Rhea" id="RHEA:69820"/>
    </physiologicalReaction>
</comment>
<gene>
    <name evidence="21" type="primary">FMO4</name>
</gene>
<dbReference type="EC" id="1.-.-.-" evidence="19"/>
<dbReference type="Pfam" id="PF00743">
    <property type="entry name" value="FMO-like"/>
    <property type="match status" value="1"/>
</dbReference>
<dbReference type="Ensembl" id="ENSOANT00000001399.2">
    <property type="protein sequence ID" value="ENSOANP00000001398.2"/>
    <property type="gene ID" value="ENSOANG00000000899.3"/>
</dbReference>
<keyword evidence="10 18" id="KW-0560">Oxidoreductase</keyword>
<dbReference type="SUPFAM" id="SSF51905">
    <property type="entry name" value="FAD/NAD(P)-binding domain"/>
    <property type="match status" value="2"/>
</dbReference>
<comment type="cofactor">
    <cofactor evidence="1 18 19">
        <name>FAD</name>
        <dbReference type="ChEBI" id="CHEBI:57692"/>
    </cofactor>
</comment>
<sequence length="557" mass="62889">MVKVAVVGAGVSGLSSLKCCDEGLEPICFERSDDIGGLWRFTETAGDGKTRAYRSVMTNTSKEMSCYSDFPFQEDYSNYMNQAKFWEYLHAYTEHFDLLKYVRFRTTVCSIIKHPDFFATGQWVVVTESEGNRETTVFDAVMICTGLFLNALLPLESFPGIKKFQGQVLHSQEYRIPEDFHGKRILVIGTGNTGGDVAVELGRVAARVFLSTRHGTWIISRLSHDGYPLDMMLTTRFRHLIRWLLPSAIWNRMMEKQLNRWFNHENYGLRRCKGQKLKLMVNDELPSSILCGTVTVKVKVQEFTETSAVFEDGTVEDVNVVIFATGYTSSFPYLEEPTQSLCRQKIFLHKYVFPSNLEKSTLALIGHVHLSGSILTATELQARWVTRVFKGLCEIPPPSTLMASAAKKEQLIQRGVLQDPNTERLDYITYMDELARSLGAKPNILLLFLKDPKLGLKVFFGPCSPYQYRLTGPGKWDGARKAILTQWDRVLKPLRTRLAPEPPSPPSTSKCLKVWGPPILLAAAAGVLICKFSFLLGISRIGLKEKSSAFLVSVMRW</sequence>
<dbReference type="InParanoid" id="F6VVQ6"/>
<dbReference type="GO" id="GO:0046322">
    <property type="term" value="P:negative regulation of fatty acid oxidation"/>
    <property type="evidence" value="ECO:0007669"/>
    <property type="project" value="Ensembl"/>
</dbReference>
<dbReference type="eggNOG" id="KOG1399">
    <property type="taxonomic scope" value="Eukaryota"/>
</dbReference>
<evidence type="ECO:0000256" key="3">
    <source>
        <dbReference type="ARBA" id="ARBA00009183"/>
    </source>
</evidence>
<evidence type="ECO:0000256" key="9">
    <source>
        <dbReference type="ARBA" id="ARBA00022989"/>
    </source>
</evidence>
<dbReference type="STRING" id="9258.ENSOANP00000001398"/>
<dbReference type="GO" id="GO:0005789">
    <property type="term" value="C:endoplasmic reticulum membrane"/>
    <property type="evidence" value="ECO:0007669"/>
    <property type="project" value="UniProtKB-SubCell"/>
</dbReference>
<evidence type="ECO:0000256" key="14">
    <source>
        <dbReference type="ARBA" id="ARBA00047338"/>
    </source>
</evidence>
<dbReference type="InterPro" id="IPR000960">
    <property type="entry name" value="Flavin_mOase"/>
</dbReference>
<evidence type="ECO:0000256" key="18">
    <source>
        <dbReference type="PIRNR" id="PIRNR000332"/>
    </source>
</evidence>
<dbReference type="GO" id="GO:0006805">
    <property type="term" value="P:xenobiotic metabolic process"/>
    <property type="evidence" value="ECO:0000318"/>
    <property type="project" value="GO_Central"/>
</dbReference>
<evidence type="ECO:0000256" key="12">
    <source>
        <dbReference type="ARBA" id="ARBA00023136"/>
    </source>
</evidence>
<evidence type="ECO:0000256" key="2">
    <source>
        <dbReference type="ARBA" id="ARBA00004389"/>
    </source>
</evidence>
<keyword evidence="8 18" id="KW-0521">NADP</keyword>
<dbReference type="InterPro" id="IPR002256">
    <property type="entry name" value="Flavin_mOase_4"/>
</dbReference>
<proteinExistence type="inferred from homology"/>
<evidence type="ECO:0000256" key="10">
    <source>
        <dbReference type="ARBA" id="ARBA00023002"/>
    </source>
</evidence>
<dbReference type="InterPro" id="IPR036188">
    <property type="entry name" value="FAD/NAD-bd_sf"/>
</dbReference>
<organism evidence="21 22">
    <name type="scientific">Ornithorhynchus anatinus</name>
    <name type="common">Duckbill platypus</name>
    <dbReference type="NCBI Taxonomy" id="9258"/>
    <lineage>
        <taxon>Eukaryota</taxon>
        <taxon>Metazoa</taxon>
        <taxon>Chordata</taxon>
        <taxon>Craniata</taxon>
        <taxon>Vertebrata</taxon>
        <taxon>Euteleostomi</taxon>
        <taxon>Mammalia</taxon>
        <taxon>Monotremata</taxon>
        <taxon>Ornithorhynchidae</taxon>
        <taxon>Ornithorhynchus</taxon>
    </lineage>
</organism>
<keyword evidence="7 18" id="KW-0274">FAD</keyword>
<keyword evidence="22" id="KW-1185">Reference proteome</keyword>
<evidence type="ECO:0000256" key="1">
    <source>
        <dbReference type="ARBA" id="ARBA00001974"/>
    </source>
</evidence>
<evidence type="ECO:0000256" key="17">
    <source>
        <dbReference type="ARBA" id="ARBA00049443"/>
    </source>
</evidence>
<dbReference type="AlphaFoldDB" id="F6VVQ6"/>
<dbReference type="Bgee" id="ENSOANG00000000899">
    <property type="expression patterns" value="Expressed in liver and 7 other cell types or tissues"/>
</dbReference>
<keyword evidence="9 20" id="KW-1133">Transmembrane helix</keyword>
<comment type="function">
    <text evidence="13">Broad spectrum monooxygenase that catalyzes the oxygenation of a wide variety of nitrogen- and sulfur-containing compounds including xenobiotics. Catalyzes the S-oxygenation of hypotaurine to produce taurine, an organic osmolyte involved in cell volume regulation as well as a variety of cytoprotective and developmental processes. In vitro, catalyzes the N-oxygenation of trimethylamine (TMA) to produce trimethylamine N-oxide (TMAO) and could therefore participate to the detoxification of this compound that is generated by the action of gut microbiota from dietary precursors such as choline, choline containing compounds, betaine or L-carnitine.</text>
</comment>
<dbReference type="InterPro" id="IPR020946">
    <property type="entry name" value="Flavin_mOase-like"/>
</dbReference>
<dbReference type="FunCoup" id="F6VVQ6">
    <property type="interactions" value="63"/>
</dbReference>
<dbReference type="Gene3D" id="3.50.50.60">
    <property type="entry name" value="FAD/NAD(P)-binding domain"/>
    <property type="match status" value="1"/>
</dbReference>
<name>F6VVQ6_ORNAN</name>
<dbReference type="GO" id="GO:0097009">
    <property type="term" value="P:energy homeostasis"/>
    <property type="evidence" value="ECO:0007669"/>
    <property type="project" value="Ensembl"/>
</dbReference>
<dbReference type="InterPro" id="IPR050346">
    <property type="entry name" value="FMO-like"/>
</dbReference>
<evidence type="ECO:0000256" key="16">
    <source>
        <dbReference type="ARBA" id="ARBA00048088"/>
    </source>
</evidence>
<evidence type="ECO:0000256" key="13">
    <source>
        <dbReference type="ARBA" id="ARBA00045957"/>
    </source>
</evidence>
<evidence type="ECO:0000256" key="11">
    <source>
        <dbReference type="ARBA" id="ARBA00023033"/>
    </source>
</evidence>
<dbReference type="FunFam" id="3.50.50.60:FF:000159">
    <property type="entry name" value="Dimethylaniline monooxygenase [N-oxide-forming]"/>
    <property type="match status" value="1"/>
</dbReference>
<evidence type="ECO:0000256" key="20">
    <source>
        <dbReference type="SAM" id="Phobius"/>
    </source>
</evidence>
<evidence type="ECO:0000256" key="5">
    <source>
        <dbReference type="ARBA" id="ARBA00022692"/>
    </source>
</evidence>
<feature type="transmembrane region" description="Helical" evidence="20">
    <location>
        <begin position="515"/>
        <end position="538"/>
    </location>
</feature>
<dbReference type="OMA" id="EENIGKW"/>
<comment type="catalytic activity">
    <reaction evidence="16">
        <text>trimethylamine + NADPH + O2 = trimethylamine N-oxide + NADP(+) + H2O</text>
        <dbReference type="Rhea" id="RHEA:31979"/>
        <dbReference type="ChEBI" id="CHEBI:15377"/>
        <dbReference type="ChEBI" id="CHEBI:15379"/>
        <dbReference type="ChEBI" id="CHEBI:15724"/>
        <dbReference type="ChEBI" id="CHEBI:57783"/>
        <dbReference type="ChEBI" id="CHEBI:58349"/>
        <dbReference type="ChEBI" id="CHEBI:58389"/>
        <dbReference type="EC" id="1.14.13.148"/>
    </reaction>
    <physiologicalReaction direction="left-to-right" evidence="16">
        <dbReference type="Rhea" id="RHEA:31980"/>
    </physiologicalReaction>
</comment>
<evidence type="ECO:0000256" key="6">
    <source>
        <dbReference type="ARBA" id="ARBA00022824"/>
    </source>
</evidence>
<evidence type="ECO:0000256" key="15">
    <source>
        <dbReference type="ARBA" id="ARBA00048041"/>
    </source>
</evidence>
<evidence type="ECO:0000256" key="8">
    <source>
        <dbReference type="ARBA" id="ARBA00022857"/>
    </source>
</evidence>
<dbReference type="GO" id="GO:0050661">
    <property type="term" value="F:NADP binding"/>
    <property type="evidence" value="ECO:0007669"/>
    <property type="project" value="InterPro"/>
</dbReference>
<dbReference type="GO" id="GO:0042178">
    <property type="term" value="P:xenobiotic catabolic process"/>
    <property type="evidence" value="ECO:0007669"/>
    <property type="project" value="Ensembl"/>
</dbReference>